<dbReference type="PANTHER" id="PTHR34220:SF11">
    <property type="entry name" value="SENSOR PROTEIN KINASE HPTS"/>
    <property type="match status" value="1"/>
</dbReference>
<dbReference type="RefSeq" id="WP_344903309.1">
    <property type="nucleotide sequence ID" value="NZ_BAAAYO010000001.1"/>
</dbReference>
<evidence type="ECO:0000256" key="8">
    <source>
        <dbReference type="ARBA" id="ARBA00022840"/>
    </source>
</evidence>
<dbReference type="InterPro" id="IPR050640">
    <property type="entry name" value="Bact_2-comp_sensor_kinase"/>
</dbReference>
<evidence type="ECO:0000256" key="5">
    <source>
        <dbReference type="ARBA" id="ARBA00022692"/>
    </source>
</evidence>
<evidence type="ECO:0000259" key="13">
    <source>
        <dbReference type="SMART" id="SM00387"/>
    </source>
</evidence>
<dbReference type="Proteomes" id="UP001589619">
    <property type="component" value="Unassembled WGS sequence"/>
</dbReference>
<keyword evidence="3" id="KW-0597">Phosphoprotein</keyword>
<feature type="domain" description="Histidine kinase/HSP90-like ATPase" evidence="13">
    <location>
        <begin position="479"/>
        <end position="589"/>
    </location>
</feature>
<dbReference type="Pfam" id="PF02518">
    <property type="entry name" value="HATPase_c"/>
    <property type="match status" value="1"/>
</dbReference>
<evidence type="ECO:0000256" key="12">
    <source>
        <dbReference type="SAM" id="Phobius"/>
    </source>
</evidence>
<evidence type="ECO:0000256" key="10">
    <source>
        <dbReference type="ARBA" id="ARBA00023012"/>
    </source>
</evidence>
<gene>
    <name evidence="14" type="ORF">ACFFNY_14495</name>
</gene>
<evidence type="ECO:0000256" key="7">
    <source>
        <dbReference type="ARBA" id="ARBA00022777"/>
    </source>
</evidence>
<reference evidence="14 15" key="1">
    <citation type="submission" date="2024-09" db="EMBL/GenBank/DDBJ databases">
        <authorList>
            <person name="Sun Q."/>
            <person name="Mori K."/>
        </authorList>
    </citation>
    <scope>NUCLEOTIDE SEQUENCE [LARGE SCALE GENOMIC DNA]</scope>
    <source>
        <strain evidence="14 15">JCM 12520</strain>
    </source>
</reference>
<comment type="caution">
    <text evidence="14">The sequence shown here is derived from an EMBL/GenBank/DDBJ whole genome shotgun (WGS) entry which is preliminary data.</text>
</comment>
<evidence type="ECO:0000256" key="11">
    <source>
        <dbReference type="ARBA" id="ARBA00023136"/>
    </source>
</evidence>
<evidence type="ECO:0000256" key="9">
    <source>
        <dbReference type="ARBA" id="ARBA00022989"/>
    </source>
</evidence>
<evidence type="ECO:0000313" key="14">
    <source>
        <dbReference type="EMBL" id="MFB9752772.1"/>
    </source>
</evidence>
<sequence>MRKRFFVKNLALFLVPMVVPLLLLGSLSFLAVQRYVNNEVERNNTNLFTQIDQNIQLLFHELDSLYLSFSSPGVIYSLKEVLRTQTLTYEQNQLMNTLKASIDTPANARPYIESVYVYIENDNGFFLTSTTEGLARLGDYPDHSWFDGYRRGQSKQGIFAESRTITRYSFEKPTPITTVYKSLTSTTRSSPDGVIALNLRTRYIESLLQHIETLPNQSLLIADENNRILFQNRDYPYLRELDLERFNDNSGKAVVIKLGGESYSLLQLQSPDNGWKYISVTPRQSLYAIPSQLSLLTLLSIGLAMLLGLALAAFMTWKSVAHIQLIVSTIRSHERGVPRPGPSPSVRADEYGFIVNNILQSFAERNQLKLQLSEEKYLLKSAELLALQNQINPHFLFNTLETIYWKTLSLTGRPNAANAMLENLSNLLRYALDGSGEIVHFETEMKVAKSYIDIQKIRYPHTFDVVWEYDEQEIQSCRIVKMTLQPLIENAIYHGLKEKRGEGRIKVKAQLQSTSCMRITVTDNGVGMSPEWLAAVGEHVRNHTELTGHIGLFNTNKRLRLTYGESYRIHIRSKQGLGTVIDLYLPYVPDASLLEPDLLKWKKDQVRA</sequence>
<dbReference type="EMBL" id="JBHMAG010000012">
    <property type="protein sequence ID" value="MFB9752772.1"/>
    <property type="molecule type" value="Genomic_DNA"/>
</dbReference>
<keyword evidence="8" id="KW-0067">ATP-binding</keyword>
<keyword evidence="2" id="KW-1003">Cell membrane</keyword>
<proteinExistence type="predicted"/>
<keyword evidence="9 12" id="KW-1133">Transmembrane helix</keyword>
<evidence type="ECO:0000256" key="3">
    <source>
        <dbReference type="ARBA" id="ARBA00022553"/>
    </source>
</evidence>
<comment type="subcellular location">
    <subcellularLocation>
        <location evidence="1">Cell membrane</location>
        <topology evidence="1">Multi-pass membrane protein</topology>
    </subcellularLocation>
</comment>
<feature type="transmembrane region" description="Helical" evidence="12">
    <location>
        <begin position="293"/>
        <end position="314"/>
    </location>
</feature>
<dbReference type="GO" id="GO:0004673">
    <property type="term" value="F:protein histidine kinase activity"/>
    <property type="evidence" value="ECO:0007669"/>
    <property type="project" value="UniProtKB-EC"/>
</dbReference>
<dbReference type="Pfam" id="PF06580">
    <property type="entry name" value="His_kinase"/>
    <property type="match status" value="1"/>
</dbReference>
<dbReference type="Gene3D" id="3.30.565.10">
    <property type="entry name" value="Histidine kinase-like ATPase, C-terminal domain"/>
    <property type="match status" value="1"/>
</dbReference>
<dbReference type="InterPro" id="IPR010559">
    <property type="entry name" value="Sig_transdc_His_kin_internal"/>
</dbReference>
<dbReference type="EC" id="2.7.13.3" evidence="14"/>
<protein>
    <submittedName>
        <fullName evidence="14">Sensor histidine kinase</fullName>
        <ecNumber evidence="14">2.7.13.3</ecNumber>
    </submittedName>
</protein>
<keyword evidence="10" id="KW-0902">Two-component regulatory system</keyword>
<keyword evidence="15" id="KW-1185">Reference proteome</keyword>
<evidence type="ECO:0000313" key="15">
    <source>
        <dbReference type="Proteomes" id="UP001589619"/>
    </source>
</evidence>
<accession>A0ABV5VWS3</accession>
<dbReference type="InterPro" id="IPR036890">
    <property type="entry name" value="HATPase_C_sf"/>
</dbReference>
<dbReference type="PANTHER" id="PTHR34220">
    <property type="entry name" value="SENSOR HISTIDINE KINASE YPDA"/>
    <property type="match status" value="1"/>
</dbReference>
<evidence type="ECO:0000256" key="2">
    <source>
        <dbReference type="ARBA" id="ARBA00022475"/>
    </source>
</evidence>
<name>A0ABV5VWS3_9BACL</name>
<evidence type="ECO:0000256" key="4">
    <source>
        <dbReference type="ARBA" id="ARBA00022679"/>
    </source>
</evidence>
<dbReference type="SUPFAM" id="SSF55874">
    <property type="entry name" value="ATPase domain of HSP90 chaperone/DNA topoisomerase II/histidine kinase"/>
    <property type="match status" value="1"/>
</dbReference>
<keyword evidence="5 12" id="KW-0812">Transmembrane</keyword>
<keyword evidence="4 14" id="KW-0808">Transferase</keyword>
<keyword evidence="6" id="KW-0547">Nucleotide-binding</keyword>
<evidence type="ECO:0000256" key="1">
    <source>
        <dbReference type="ARBA" id="ARBA00004651"/>
    </source>
</evidence>
<dbReference type="InterPro" id="IPR003594">
    <property type="entry name" value="HATPase_dom"/>
</dbReference>
<keyword evidence="7 14" id="KW-0418">Kinase</keyword>
<keyword evidence="11 12" id="KW-0472">Membrane</keyword>
<organism evidence="14 15">
    <name type="scientific">Paenibacillus hodogayensis</name>
    <dbReference type="NCBI Taxonomy" id="279208"/>
    <lineage>
        <taxon>Bacteria</taxon>
        <taxon>Bacillati</taxon>
        <taxon>Bacillota</taxon>
        <taxon>Bacilli</taxon>
        <taxon>Bacillales</taxon>
        <taxon>Paenibacillaceae</taxon>
        <taxon>Paenibacillus</taxon>
    </lineage>
</organism>
<dbReference type="SMART" id="SM00387">
    <property type="entry name" value="HATPase_c"/>
    <property type="match status" value="1"/>
</dbReference>
<evidence type="ECO:0000256" key="6">
    <source>
        <dbReference type="ARBA" id="ARBA00022741"/>
    </source>
</evidence>